<dbReference type="PANTHER" id="PTHR33643:SF1">
    <property type="entry name" value="UREASE ACCESSORY PROTEIN D"/>
    <property type="match status" value="1"/>
</dbReference>
<feature type="region of interest" description="Disordered" evidence="4">
    <location>
        <begin position="1"/>
        <end position="29"/>
    </location>
</feature>
<dbReference type="Pfam" id="PF01774">
    <property type="entry name" value="UreD"/>
    <property type="match status" value="1"/>
</dbReference>
<dbReference type="HAMAP" id="MF_01384">
    <property type="entry name" value="UreD"/>
    <property type="match status" value="1"/>
</dbReference>
<comment type="similarity">
    <text evidence="1 3">Belongs to the UreD family.</text>
</comment>
<protein>
    <recommendedName>
        <fullName evidence="3">Urease accessory protein UreD</fullName>
    </recommendedName>
</protein>
<keyword evidence="2 3" id="KW-0143">Chaperone</keyword>
<dbReference type="EMBL" id="CP124616">
    <property type="protein sequence ID" value="WGW03546.1"/>
    <property type="molecule type" value="Genomic_DNA"/>
</dbReference>
<gene>
    <name evidence="3" type="primary">ureD</name>
    <name evidence="5" type="ORF">QF118_16710</name>
</gene>
<evidence type="ECO:0000256" key="3">
    <source>
        <dbReference type="HAMAP-Rule" id="MF_01384"/>
    </source>
</evidence>
<reference evidence="5 6" key="1">
    <citation type="submission" date="2023-05" db="EMBL/GenBank/DDBJ databases">
        <title>YMD87, complete Genome.</title>
        <authorList>
            <person name="Zhang J."/>
            <person name="Xu X."/>
        </authorList>
    </citation>
    <scope>NUCLEOTIDE SEQUENCE [LARGE SCALE GENOMIC DNA]</scope>
    <source>
        <strain evidence="5 6">YMD87</strain>
    </source>
</reference>
<sequence>MPEDPAIPYDQTSRAAPAASLPQRARGQAHLSVRTRAGASVLGDLHMSGSSKLLFPRARGAELDAVYLNSAGGVTGGDRFALSATVDEGAALRMTTQAAERIYRAAPGAPGHVSTRLTAHPGAQITWLPQETIIYDGASLDRRLTIDLAQDARLLACEVLVFGRRAMGEAVHELFLRDRIDLHIGGALAFADRLRLDGDAAAVLNRAAVADGAIAVASVLCAAPGIGGRLDHLRELLPPQAGGSALTEDLVFLRLLAPDSFELRKTLVPLLHELAQDDLPRPWML</sequence>
<evidence type="ECO:0000313" key="6">
    <source>
        <dbReference type="Proteomes" id="UP001241605"/>
    </source>
</evidence>
<comment type="subunit">
    <text evidence="3">UreD, UreF and UreG form a complex that acts as a GTP-hydrolysis-dependent molecular chaperone, activating the urease apoprotein by helping to assemble the nickel containing metallocenter of UreC. The UreE protein probably delivers the nickel.</text>
</comment>
<dbReference type="PANTHER" id="PTHR33643">
    <property type="entry name" value="UREASE ACCESSORY PROTEIN D"/>
    <property type="match status" value="1"/>
</dbReference>
<dbReference type="Proteomes" id="UP001241605">
    <property type="component" value="Chromosome"/>
</dbReference>
<dbReference type="InterPro" id="IPR002669">
    <property type="entry name" value="UreD"/>
</dbReference>
<dbReference type="RefSeq" id="WP_282300178.1">
    <property type="nucleotide sequence ID" value="NZ_CP124616.1"/>
</dbReference>
<organism evidence="5 6">
    <name type="scientific">Tropicibacter oceani</name>
    <dbReference type="NCBI Taxonomy" id="3058420"/>
    <lineage>
        <taxon>Bacteria</taxon>
        <taxon>Pseudomonadati</taxon>
        <taxon>Pseudomonadota</taxon>
        <taxon>Alphaproteobacteria</taxon>
        <taxon>Rhodobacterales</taxon>
        <taxon>Roseobacteraceae</taxon>
        <taxon>Tropicibacter</taxon>
    </lineage>
</organism>
<keyword evidence="6" id="KW-1185">Reference proteome</keyword>
<evidence type="ECO:0000256" key="4">
    <source>
        <dbReference type="SAM" id="MobiDB-lite"/>
    </source>
</evidence>
<name>A0ABY8QHT8_9RHOB</name>
<evidence type="ECO:0000256" key="2">
    <source>
        <dbReference type="ARBA" id="ARBA00023186"/>
    </source>
</evidence>
<evidence type="ECO:0000256" key="1">
    <source>
        <dbReference type="ARBA" id="ARBA00007177"/>
    </source>
</evidence>
<comment type="function">
    <text evidence="3">Required for maturation of urease via the functional incorporation of the urease nickel metallocenter.</text>
</comment>
<keyword evidence="3" id="KW-0963">Cytoplasm</keyword>
<proteinExistence type="inferred from homology"/>
<accession>A0ABY8QHT8</accession>
<comment type="subcellular location">
    <subcellularLocation>
        <location evidence="3">Cytoplasm</location>
    </subcellularLocation>
</comment>
<evidence type="ECO:0000313" key="5">
    <source>
        <dbReference type="EMBL" id="WGW03546.1"/>
    </source>
</evidence>
<keyword evidence="3" id="KW-0996">Nickel insertion</keyword>